<evidence type="ECO:0000256" key="1">
    <source>
        <dbReference type="SAM" id="MobiDB-lite"/>
    </source>
</evidence>
<feature type="region of interest" description="Disordered" evidence="1">
    <location>
        <begin position="81"/>
        <end position="110"/>
    </location>
</feature>
<dbReference type="PANTHER" id="PTHR35485:SF4">
    <property type="entry name" value="EXPRESSED PROTEIN"/>
    <property type="match status" value="1"/>
</dbReference>
<gene>
    <name evidence="2" type="ORF">K2173_009309</name>
</gene>
<accession>A0AAV8U3T8</accession>
<comment type="caution">
    <text evidence="2">The sequence shown here is derived from an EMBL/GenBank/DDBJ whole genome shotgun (WGS) entry which is preliminary data.</text>
</comment>
<evidence type="ECO:0000313" key="2">
    <source>
        <dbReference type="EMBL" id="KAJ8773878.1"/>
    </source>
</evidence>
<keyword evidence="3" id="KW-1185">Reference proteome</keyword>
<feature type="compositionally biased region" description="Polar residues" evidence="1">
    <location>
        <begin position="82"/>
        <end position="95"/>
    </location>
</feature>
<dbReference type="EMBL" id="JAIWQS010000001">
    <property type="protein sequence ID" value="KAJ8773878.1"/>
    <property type="molecule type" value="Genomic_DNA"/>
</dbReference>
<organism evidence="2 3">
    <name type="scientific">Erythroxylum novogranatense</name>
    <dbReference type="NCBI Taxonomy" id="1862640"/>
    <lineage>
        <taxon>Eukaryota</taxon>
        <taxon>Viridiplantae</taxon>
        <taxon>Streptophyta</taxon>
        <taxon>Embryophyta</taxon>
        <taxon>Tracheophyta</taxon>
        <taxon>Spermatophyta</taxon>
        <taxon>Magnoliopsida</taxon>
        <taxon>eudicotyledons</taxon>
        <taxon>Gunneridae</taxon>
        <taxon>Pentapetalae</taxon>
        <taxon>rosids</taxon>
        <taxon>fabids</taxon>
        <taxon>Malpighiales</taxon>
        <taxon>Erythroxylaceae</taxon>
        <taxon>Erythroxylum</taxon>
    </lineage>
</organism>
<dbReference type="PANTHER" id="PTHR35485">
    <property type="entry name" value="OS01G0888900 PROTEIN"/>
    <property type="match status" value="1"/>
</dbReference>
<sequence>MDGLIPMVFKAMKKNKVRRDYQFLSSGSAQSYKNSDFHVNSDQLYTNPSQSAENYTVADRKFQHRHLSVEEFTYGDYKRSRSTVMGASSSPQNQLVRFRSQRMFSSTSGA</sequence>
<evidence type="ECO:0000313" key="3">
    <source>
        <dbReference type="Proteomes" id="UP001159364"/>
    </source>
</evidence>
<dbReference type="Proteomes" id="UP001159364">
    <property type="component" value="Linkage Group LG01"/>
</dbReference>
<reference evidence="2 3" key="1">
    <citation type="submission" date="2021-09" db="EMBL/GenBank/DDBJ databases">
        <title>Genomic insights and catalytic innovation underlie evolution of tropane alkaloids biosynthesis.</title>
        <authorList>
            <person name="Wang Y.-J."/>
            <person name="Tian T."/>
            <person name="Huang J.-P."/>
            <person name="Huang S.-X."/>
        </authorList>
    </citation>
    <scope>NUCLEOTIDE SEQUENCE [LARGE SCALE GENOMIC DNA]</scope>
    <source>
        <strain evidence="2">KIB-2018</strain>
        <tissue evidence="2">Leaf</tissue>
    </source>
</reference>
<dbReference type="AlphaFoldDB" id="A0AAV8U3T8"/>
<protein>
    <submittedName>
        <fullName evidence="2">Uncharacterized protein</fullName>
    </submittedName>
</protein>
<name>A0AAV8U3T8_9ROSI</name>
<proteinExistence type="predicted"/>